<protein>
    <recommendedName>
        <fullName evidence="6">FAD-binding PCMH-type domain-containing protein</fullName>
    </recommendedName>
</protein>
<dbReference type="Gene3D" id="3.30.465.10">
    <property type="match status" value="1"/>
</dbReference>
<dbReference type="GO" id="GO:0016491">
    <property type="term" value="F:oxidoreductase activity"/>
    <property type="evidence" value="ECO:0007669"/>
    <property type="project" value="UniProtKB-KW"/>
</dbReference>
<dbReference type="PATRIC" id="fig|518642.10.peg.6982"/>
<reference evidence="7 8" key="1">
    <citation type="journal article" date="2016" name="Front. Microbiol.">
        <title>Comparative Genomics Analysis of Streptomyces Species Reveals Their Adaptation to the Marine Environment and Their Diversity at the Genomic Level.</title>
        <authorList>
            <person name="Tian X."/>
            <person name="Zhang Z."/>
            <person name="Yang T."/>
            <person name="Chen M."/>
            <person name="Li J."/>
            <person name="Chen F."/>
            <person name="Yang J."/>
            <person name="Li W."/>
            <person name="Zhang B."/>
            <person name="Zhang Z."/>
            <person name="Wu J."/>
            <person name="Zhang C."/>
            <person name="Long L."/>
            <person name="Xiao J."/>
        </authorList>
    </citation>
    <scope>NUCLEOTIDE SEQUENCE [LARGE SCALE GENOMIC DNA]</scope>
    <source>
        <strain evidence="7 8">SCSIO 10429</strain>
    </source>
</reference>
<gene>
    <name evidence="7" type="ORF">AN218_00295</name>
</gene>
<comment type="caution">
    <text evidence="7">The sequence shown here is derived from an EMBL/GenBank/DDBJ whole genome shotgun (WGS) entry which is preliminary data.</text>
</comment>
<dbReference type="GO" id="GO:0071949">
    <property type="term" value="F:FAD binding"/>
    <property type="evidence" value="ECO:0007669"/>
    <property type="project" value="InterPro"/>
</dbReference>
<dbReference type="PANTHER" id="PTHR42973:SF39">
    <property type="entry name" value="FAD-BINDING PCMH-TYPE DOMAIN-CONTAINING PROTEIN"/>
    <property type="match status" value="1"/>
</dbReference>
<organism evidence="7 8">
    <name type="scientific">Streptomyces nanshensis</name>
    <dbReference type="NCBI Taxonomy" id="518642"/>
    <lineage>
        <taxon>Bacteria</taxon>
        <taxon>Bacillati</taxon>
        <taxon>Actinomycetota</taxon>
        <taxon>Actinomycetes</taxon>
        <taxon>Kitasatosporales</taxon>
        <taxon>Streptomycetaceae</taxon>
        <taxon>Streptomyces</taxon>
    </lineage>
</organism>
<proteinExistence type="inferred from homology"/>
<evidence type="ECO:0000256" key="1">
    <source>
        <dbReference type="ARBA" id="ARBA00001974"/>
    </source>
</evidence>
<keyword evidence="8" id="KW-1185">Reference proteome</keyword>
<evidence type="ECO:0000313" key="7">
    <source>
        <dbReference type="EMBL" id="OEV14186.1"/>
    </source>
</evidence>
<dbReference type="EMBL" id="LJGW01000014">
    <property type="protein sequence ID" value="OEV14186.1"/>
    <property type="molecule type" value="Genomic_DNA"/>
</dbReference>
<dbReference type="PANTHER" id="PTHR42973">
    <property type="entry name" value="BINDING OXIDOREDUCTASE, PUTATIVE (AFU_ORTHOLOGUE AFUA_1G17690)-RELATED"/>
    <property type="match status" value="1"/>
</dbReference>
<dbReference type="InterPro" id="IPR006093">
    <property type="entry name" value="Oxy_OxRdtase_FAD_BS"/>
</dbReference>
<feature type="domain" description="FAD-binding PCMH-type" evidence="6">
    <location>
        <begin position="27"/>
        <end position="198"/>
    </location>
</feature>
<dbReference type="InterPro" id="IPR050416">
    <property type="entry name" value="FAD-linked_Oxidoreductase"/>
</dbReference>
<keyword evidence="4" id="KW-0274">FAD</keyword>
<evidence type="ECO:0000256" key="5">
    <source>
        <dbReference type="ARBA" id="ARBA00023002"/>
    </source>
</evidence>
<sequence>MADDLLRRGEHGYEQARDEAVWNGLTPDRFPEAIVRAASPADVTAILAYARESGLRVSVRSGGHHWSGPTLRDGSLLLDLSRLGDCHVDPESATATVGPAVTGGTLAAALAPHGFSFLTGHCPEVALGGYLLAGGLGWNSRAMGPACRYIEEVEAVTADGRTVLCDASHNADLFWAARGAGPGFCAVATRFKLRLLPSPGAITTASFTFALDGPDADAVSDEAVRVGSWALRAARETPPNVETSLVLQAPDTAATSGTGGAGPRLRIDATAFADTPDDAVRALDPLAACPFADEALEALEAEEPHPTDVRTLYEGAGAAGTTGPSGRRHAVDTLWSPDPYETQLARAARLIARAPSPDSYVLLPVEPVARDENALRHMAFSALGASYLAAFAIWDDPAADEAGIRWLRAGMDALDPYGTGSHYVGEADLTAGPARSRRSYAPADWERLRHVRERWDPSGLFHGFPVP</sequence>
<dbReference type="PROSITE" id="PS00862">
    <property type="entry name" value="OX2_COVAL_FAD"/>
    <property type="match status" value="1"/>
</dbReference>
<dbReference type="Pfam" id="PF01565">
    <property type="entry name" value="FAD_binding_4"/>
    <property type="match status" value="1"/>
</dbReference>
<evidence type="ECO:0000256" key="4">
    <source>
        <dbReference type="ARBA" id="ARBA00022827"/>
    </source>
</evidence>
<dbReference type="InterPro" id="IPR016166">
    <property type="entry name" value="FAD-bd_PCMH"/>
</dbReference>
<evidence type="ECO:0000313" key="8">
    <source>
        <dbReference type="Proteomes" id="UP000176005"/>
    </source>
</evidence>
<evidence type="ECO:0000259" key="6">
    <source>
        <dbReference type="PROSITE" id="PS51387"/>
    </source>
</evidence>
<keyword evidence="5" id="KW-0560">Oxidoreductase</keyword>
<keyword evidence="3" id="KW-0285">Flavoprotein</keyword>
<evidence type="ECO:0000256" key="3">
    <source>
        <dbReference type="ARBA" id="ARBA00022630"/>
    </source>
</evidence>
<dbReference type="InterPro" id="IPR016167">
    <property type="entry name" value="FAD-bd_PCMH_sub1"/>
</dbReference>
<dbReference type="InterPro" id="IPR036318">
    <property type="entry name" value="FAD-bd_PCMH-like_sf"/>
</dbReference>
<name>A0A1E7LDA4_9ACTN</name>
<dbReference type="Proteomes" id="UP000176005">
    <property type="component" value="Unassembled WGS sequence"/>
</dbReference>
<comment type="cofactor">
    <cofactor evidence="1">
        <name>FAD</name>
        <dbReference type="ChEBI" id="CHEBI:57692"/>
    </cofactor>
</comment>
<dbReference type="InterPro" id="IPR016169">
    <property type="entry name" value="FAD-bd_PCMH_sub2"/>
</dbReference>
<comment type="similarity">
    <text evidence="2">Belongs to the oxygen-dependent FAD-linked oxidoreductase family.</text>
</comment>
<dbReference type="InterPro" id="IPR006094">
    <property type="entry name" value="Oxid_FAD_bind_N"/>
</dbReference>
<dbReference type="SUPFAM" id="SSF56176">
    <property type="entry name" value="FAD-binding/transporter-associated domain-like"/>
    <property type="match status" value="1"/>
</dbReference>
<dbReference type="Gene3D" id="3.40.462.20">
    <property type="match status" value="1"/>
</dbReference>
<evidence type="ECO:0000256" key="2">
    <source>
        <dbReference type="ARBA" id="ARBA00005466"/>
    </source>
</evidence>
<dbReference type="AlphaFoldDB" id="A0A1E7LDA4"/>
<dbReference type="Gene3D" id="3.30.43.10">
    <property type="entry name" value="Uridine Diphospho-n-acetylenolpyruvylglucosamine Reductase, domain 2"/>
    <property type="match status" value="1"/>
</dbReference>
<accession>A0A1E7LDA4</accession>
<dbReference type="PROSITE" id="PS51387">
    <property type="entry name" value="FAD_PCMH"/>
    <property type="match status" value="1"/>
</dbReference>